<dbReference type="PANTHER" id="PTHR33392:SF6">
    <property type="entry name" value="POLYISOPRENYL-TEICHOIC ACID--PEPTIDOGLYCAN TEICHOIC ACID TRANSFERASE TAGU"/>
    <property type="match status" value="1"/>
</dbReference>
<dbReference type="Pfam" id="PF03816">
    <property type="entry name" value="LytR_cpsA_psr"/>
    <property type="match status" value="1"/>
</dbReference>
<gene>
    <name evidence="3" type="primary">lytR_11</name>
    <name evidence="3" type="ORF">SDC9_24784</name>
</gene>
<organism evidence="3">
    <name type="scientific">bioreactor metagenome</name>
    <dbReference type="NCBI Taxonomy" id="1076179"/>
    <lineage>
        <taxon>unclassified sequences</taxon>
        <taxon>metagenomes</taxon>
        <taxon>ecological metagenomes</taxon>
    </lineage>
</organism>
<protein>
    <submittedName>
        <fullName evidence="3">Transcriptional regulator LytR</fullName>
    </submittedName>
</protein>
<feature type="compositionally biased region" description="Basic and acidic residues" evidence="1">
    <location>
        <begin position="350"/>
        <end position="373"/>
    </location>
</feature>
<dbReference type="AlphaFoldDB" id="A0A644UJ97"/>
<dbReference type="NCBIfam" id="TIGR00350">
    <property type="entry name" value="lytR_cpsA_psr"/>
    <property type="match status" value="1"/>
</dbReference>
<evidence type="ECO:0000259" key="2">
    <source>
        <dbReference type="Pfam" id="PF03816"/>
    </source>
</evidence>
<dbReference type="EMBL" id="VSSQ01000121">
    <property type="protein sequence ID" value="MPL78912.1"/>
    <property type="molecule type" value="Genomic_DNA"/>
</dbReference>
<dbReference type="Gene3D" id="3.40.630.190">
    <property type="entry name" value="LCP protein"/>
    <property type="match status" value="1"/>
</dbReference>
<dbReference type="PANTHER" id="PTHR33392">
    <property type="entry name" value="POLYISOPRENYL-TEICHOIC ACID--PEPTIDOGLYCAN TEICHOIC ACID TRANSFERASE TAGU"/>
    <property type="match status" value="1"/>
</dbReference>
<reference evidence="3" key="1">
    <citation type="submission" date="2019-08" db="EMBL/GenBank/DDBJ databases">
        <authorList>
            <person name="Kucharzyk K."/>
            <person name="Murdoch R.W."/>
            <person name="Higgins S."/>
            <person name="Loffler F."/>
        </authorList>
    </citation>
    <scope>NUCLEOTIDE SEQUENCE</scope>
</reference>
<sequence>MHLKNRRLAIIATIIIVVLSYMTYKYILADQLGSNSIDNLSRSDRLNLKKNIVVMGVDKRDGDVGRSDTLFVVMFDAKNNHASLLSIPRDTMVKIPKNGWDKINHAYAYGGHKMTEQTVEEFLGIQINNYVVIDFKGFVNIIDAIGGIDIDVEKDMYYSDPYDDDGLVIDLKKGKQHLDGKKAIEYVRYRDEEGDIGRIKRQQKFIAAAYDKITSAQILLKVPGLVKEIMSMIKTDMSLSDMATLAKAMHTEMKASGGLAMATVPGEPAYIEDISYWIPDMTDLRAQMVTMQGATMNSKYRLAAERYEDEYTKLLQVPTEGEKSEGADKTVKIIKKPTSKELQNAVKIAQETDKKLSGTKAEDSDSKTEKETGTKINNQEVTKPSTTQAPAEKAVRVQIINCSGNPEYTDKVVSLARSAGLVVTGTGSGEIIANTQVVSSSSAGTIISKLADLPFRYALRVVSNPNAGVEGTIYIGEDFN</sequence>
<name>A0A644UJ97_9ZZZZ</name>
<feature type="compositionally biased region" description="Polar residues" evidence="1">
    <location>
        <begin position="374"/>
        <end position="389"/>
    </location>
</feature>
<dbReference type="InterPro" id="IPR004474">
    <property type="entry name" value="LytR_CpsA_psr"/>
</dbReference>
<feature type="domain" description="Cell envelope-related transcriptional attenuator" evidence="2">
    <location>
        <begin position="66"/>
        <end position="214"/>
    </location>
</feature>
<accession>A0A644UJ97</accession>
<evidence type="ECO:0000256" key="1">
    <source>
        <dbReference type="SAM" id="MobiDB-lite"/>
    </source>
</evidence>
<comment type="caution">
    <text evidence="3">The sequence shown here is derived from an EMBL/GenBank/DDBJ whole genome shotgun (WGS) entry which is preliminary data.</text>
</comment>
<dbReference type="InterPro" id="IPR050922">
    <property type="entry name" value="LytR/CpsA/Psr_CW_biosynth"/>
</dbReference>
<feature type="region of interest" description="Disordered" evidence="1">
    <location>
        <begin position="349"/>
        <end position="390"/>
    </location>
</feature>
<proteinExistence type="predicted"/>
<evidence type="ECO:0000313" key="3">
    <source>
        <dbReference type="EMBL" id="MPL78912.1"/>
    </source>
</evidence>